<gene>
    <name evidence="2" type="ORF">FCULG_00009552</name>
    <name evidence="3" type="ORF">HYE67_010930</name>
</gene>
<dbReference type="OMA" id="NHRFAMA"/>
<feature type="compositionally biased region" description="Polar residues" evidence="1">
    <location>
        <begin position="302"/>
        <end position="317"/>
    </location>
</feature>
<organism evidence="2 4">
    <name type="scientific">Fusarium culmorum</name>
    <dbReference type="NCBI Taxonomy" id="5516"/>
    <lineage>
        <taxon>Eukaryota</taxon>
        <taxon>Fungi</taxon>
        <taxon>Dikarya</taxon>
        <taxon>Ascomycota</taxon>
        <taxon>Pezizomycotina</taxon>
        <taxon>Sordariomycetes</taxon>
        <taxon>Hypocreomycetidae</taxon>
        <taxon>Hypocreales</taxon>
        <taxon>Nectriaceae</taxon>
        <taxon>Fusarium</taxon>
    </lineage>
</organism>
<sequence length="329" mass="35448">MASSGNLSRTVARAAAQVSESSIRTSATRSSRHELQERSLYLWVWPAPVNSTERRSILTALQQNGPVEYFKWLPGQGSSKVLGSIFISLMKESQDAAKAIASSPISITVPKSSTETTSIVKIDGRKAEFQKQDSSKVGSSGFVVEISETLTYRHEQSAKNSPLTRPWPEFVVKSPTLASKTLQHSLPDSIAAVGLRHWDIDLGVQEVADNKRFEREQMRNWLPSKIKDIPAKGKTELGQKGTTLMDGSLGASTQNFPGTFIGSLIENTTEGSAEVSAKETTETSTETSAEIPAEESTASSTQDSTEAATGGLTQSVAEKSPEDLNVGNQ</sequence>
<evidence type="ECO:0000313" key="3">
    <source>
        <dbReference type="EMBL" id="QPC68699.1"/>
    </source>
</evidence>
<evidence type="ECO:0000256" key="1">
    <source>
        <dbReference type="SAM" id="MobiDB-lite"/>
    </source>
</evidence>
<reference evidence="3" key="2">
    <citation type="submission" date="2020-11" db="EMBL/GenBank/DDBJ databases">
        <title>The chromosome-scale genome resource for two endophytic Fusarium species: F. culmorum and F. pseudograminearum.</title>
        <authorList>
            <person name="Yuan Z."/>
        </authorList>
    </citation>
    <scope>NUCLEOTIDE SEQUENCE</scope>
    <source>
        <strain evidence="3">Class2-1B</strain>
    </source>
</reference>
<dbReference type="OrthoDB" id="5367448at2759"/>
<accession>A0A2T4GHB5</accession>
<keyword evidence="4" id="KW-1185">Reference proteome</keyword>
<dbReference type="EMBL" id="CP064750">
    <property type="protein sequence ID" value="QPC68699.1"/>
    <property type="molecule type" value="Genomic_DNA"/>
</dbReference>
<evidence type="ECO:0008006" key="5">
    <source>
        <dbReference type="Google" id="ProtNLM"/>
    </source>
</evidence>
<name>A0A2T4GHB5_FUSCU</name>
<feature type="region of interest" description="Disordered" evidence="1">
    <location>
        <begin position="270"/>
        <end position="329"/>
    </location>
</feature>
<reference evidence="2 4" key="1">
    <citation type="submission" date="2018-02" db="EMBL/GenBank/DDBJ databases">
        <title>Fusarium culmorum secondary metabolites in fungal-bacterial-plant interactions.</title>
        <authorList>
            <person name="Schmidt R."/>
        </authorList>
    </citation>
    <scope>NUCLEOTIDE SEQUENCE [LARGE SCALE GENOMIC DNA]</scope>
    <source>
        <strain evidence="2 4">PV</strain>
    </source>
</reference>
<dbReference type="EMBL" id="PVEM01000016">
    <property type="protein sequence ID" value="PTD02957.1"/>
    <property type="molecule type" value="Genomic_DNA"/>
</dbReference>
<dbReference type="Proteomes" id="UP000241587">
    <property type="component" value="Unassembled WGS sequence"/>
</dbReference>
<dbReference type="AlphaFoldDB" id="A0A2T4GHB5"/>
<evidence type="ECO:0000313" key="2">
    <source>
        <dbReference type="EMBL" id="PTD02957.1"/>
    </source>
</evidence>
<dbReference type="Proteomes" id="UP000663297">
    <property type="component" value="Chromosome 4"/>
</dbReference>
<proteinExistence type="predicted"/>
<feature type="compositionally biased region" description="Low complexity" evidence="1">
    <location>
        <begin position="282"/>
        <end position="301"/>
    </location>
</feature>
<protein>
    <recommendedName>
        <fullName evidence="5">Pal1</fullName>
    </recommendedName>
</protein>
<evidence type="ECO:0000313" key="4">
    <source>
        <dbReference type="Proteomes" id="UP000241587"/>
    </source>
</evidence>